<dbReference type="GO" id="GO:0051321">
    <property type="term" value="P:meiotic cell cycle"/>
    <property type="evidence" value="ECO:0007669"/>
    <property type="project" value="UniProtKB-KW"/>
</dbReference>
<dbReference type="InterPro" id="IPR013940">
    <property type="entry name" value="Spo22/ZIP4/TEX11"/>
</dbReference>
<keyword evidence="1" id="KW-0469">Meiosis</keyword>
<sequence>MALRQPVAKTVRENKVKVVISFASSLTSRLDKIQDPALLADLRIHLRNLPLTVSPAVTAKRDELDRLGTELWNLSTRLRRHEPAQNGKTREDAVRTSSIICILRSYAFLLLDSAGGQLVKGRERKICIRLMKVALKAAKACILGQELDSAIQVLERAATYAEILVNAGQHDGSDEADVAGRLRIEYFAMRTALAFRQDRLDMAEHMFVKCKQIGSALAPDTAEDLADLFYEIGKQALSKRSYEAAVKWLERACDMIEEQDLAMLSPEASELRLCILQDLVQAHIKLETAEATDKAWHLVKLMDTDYGDKMVVSLLKIELFSAAEHVDQAEYYGVLSRMIRMIVLNDTNFKTLIHHIHKLKDLNNVYACKALDELLKTRLIREEHGPWIEKAVITRTWISTNDAHAENALDQLQQIFDILVQESKFSLSAPAAHATQMLLWKKVEAVAAQDQDDTAEAWCRLCLHPILEKAGAPNKVKVTRKMIQCALSRQDLAAAREAYCRIPEIGRDEPVTRYLMYKVSVRSGDIAFAAECMDVVCRSSVKDATLLYACVMEAQSIGNKRQAINALERVLDKYDYAAPAGIHLPALLRVTLRLLQSEFIEDGVVDSAILDQLCTVFEGALNQARASQRRPSTPEQQLFTGHELEWFSKNSYNFSLKHCAEIPPQKLVRLLNVCAEFINLLKEREQYQSIAAADLCLRSAFCEFLAACTYTTLARAEDSQEAYLQYYSEVRKHCQTFRRASLDGANGLSGAAQDDILSKQLQVVKLEIEAALKLQKWADLEGLFEQCWNCKSSDRYETLADLILVIHSCLVQADVDASYQSRVLGMLQKIINLTSRQNGNDVIKLSRWLRCLFNLTLPLDEQISLKCLDQATQIAAKKQGVPSAPMAIMTIMATPPPSSPVKLEDDVESANEELKQPDRYPKTELEWMATSAFNRAIDYYVGDDDAKCKVWAEKAMIVAQWLEDDGQLRDLLMGKFAVLQLDK</sequence>
<dbReference type="Gene3D" id="1.25.40.10">
    <property type="entry name" value="Tetratricopeptide repeat domain"/>
    <property type="match status" value="1"/>
</dbReference>
<evidence type="ECO:0000256" key="1">
    <source>
        <dbReference type="ARBA" id="ARBA00023254"/>
    </source>
</evidence>
<organism evidence="3 4">
    <name type="scientific">Didymella exigua CBS 183.55</name>
    <dbReference type="NCBI Taxonomy" id="1150837"/>
    <lineage>
        <taxon>Eukaryota</taxon>
        <taxon>Fungi</taxon>
        <taxon>Dikarya</taxon>
        <taxon>Ascomycota</taxon>
        <taxon>Pezizomycotina</taxon>
        <taxon>Dothideomycetes</taxon>
        <taxon>Pleosporomycetidae</taxon>
        <taxon>Pleosporales</taxon>
        <taxon>Pleosporineae</taxon>
        <taxon>Didymellaceae</taxon>
        <taxon>Didymella</taxon>
    </lineage>
</organism>
<evidence type="ECO:0000256" key="2">
    <source>
        <dbReference type="ARBA" id="ARBA00031845"/>
    </source>
</evidence>
<dbReference type="AlphaFoldDB" id="A0A6A5RP02"/>
<keyword evidence="4" id="KW-1185">Reference proteome</keyword>
<evidence type="ECO:0000313" key="4">
    <source>
        <dbReference type="Proteomes" id="UP000800082"/>
    </source>
</evidence>
<dbReference type="PANTHER" id="PTHR40375">
    <property type="entry name" value="SPORULATION-SPECIFIC PROTEIN 22"/>
    <property type="match status" value="1"/>
</dbReference>
<gene>
    <name evidence="3" type="ORF">M421DRAFT_100499</name>
</gene>
<dbReference type="PANTHER" id="PTHR40375:SF2">
    <property type="entry name" value="SPORULATION-SPECIFIC PROTEIN 22"/>
    <property type="match status" value="1"/>
</dbReference>
<dbReference type="Proteomes" id="UP000800082">
    <property type="component" value="Unassembled WGS sequence"/>
</dbReference>
<dbReference type="RefSeq" id="XP_033449647.1">
    <property type="nucleotide sequence ID" value="XM_033586533.1"/>
</dbReference>
<protein>
    <recommendedName>
        <fullName evidence="2">Protein ZIP4 homolog</fullName>
    </recommendedName>
</protein>
<evidence type="ECO:0000313" key="3">
    <source>
        <dbReference type="EMBL" id="KAF1929399.1"/>
    </source>
</evidence>
<dbReference type="GeneID" id="54344179"/>
<dbReference type="InterPro" id="IPR011990">
    <property type="entry name" value="TPR-like_helical_dom_sf"/>
</dbReference>
<dbReference type="GO" id="GO:0090173">
    <property type="term" value="P:regulation of synaptonemal complex assembly"/>
    <property type="evidence" value="ECO:0007669"/>
    <property type="project" value="InterPro"/>
</dbReference>
<proteinExistence type="predicted"/>
<name>A0A6A5RP02_9PLEO</name>
<dbReference type="EMBL" id="ML978966">
    <property type="protein sequence ID" value="KAF1929399.1"/>
    <property type="molecule type" value="Genomic_DNA"/>
</dbReference>
<reference evidence="3" key="1">
    <citation type="journal article" date="2020" name="Stud. Mycol.">
        <title>101 Dothideomycetes genomes: a test case for predicting lifestyles and emergence of pathogens.</title>
        <authorList>
            <person name="Haridas S."/>
            <person name="Albert R."/>
            <person name="Binder M."/>
            <person name="Bloem J."/>
            <person name="Labutti K."/>
            <person name="Salamov A."/>
            <person name="Andreopoulos B."/>
            <person name="Baker S."/>
            <person name="Barry K."/>
            <person name="Bills G."/>
            <person name="Bluhm B."/>
            <person name="Cannon C."/>
            <person name="Castanera R."/>
            <person name="Culley D."/>
            <person name="Daum C."/>
            <person name="Ezra D."/>
            <person name="Gonzalez J."/>
            <person name="Henrissat B."/>
            <person name="Kuo A."/>
            <person name="Liang C."/>
            <person name="Lipzen A."/>
            <person name="Lutzoni F."/>
            <person name="Magnuson J."/>
            <person name="Mondo S."/>
            <person name="Nolan M."/>
            <person name="Ohm R."/>
            <person name="Pangilinan J."/>
            <person name="Park H.-J."/>
            <person name="Ramirez L."/>
            <person name="Alfaro M."/>
            <person name="Sun H."/>
            <person name="Tritt A."/>
            <person name="Yoshinaga Y."/>
            <person name="Zwiers L.-H."/>
            <person name="Turgeon B."/>
            <person name="Goodwin S."/>
            <person name="Spatafora J."/>
            <person name="Crous P."/>
            <person name="Grigoriev I."/>
        </authorList>
    </citation>
    <scope>NUCLEOTIDE SEQUENCE</scope>
    <source>
        <strain evidence="3">CBS 183.55</strain>
    </source>
</reference>
<dbReference type="Pfam" id="PF08631">
    <property type="entry name" value="SPO22"/>
    <property type="match status" value="1"/>
</dbReference>
<accession>A0A6A5RP02</accession>
<dbReference type="InterPro" id="IPR039057">
    <property type="entry name" value="Spo22/ZIP4"/>
</dbReference>
<dbReference type="OrthoDB" id="65716at2759"/>